<comment type="subcellular location">
    <subcellularLocation>
        <location evidence="1">Cell membrane</location>
        <topology evidence="1">Multi-pass membrane protein</topology>
    </subcellularLocation>
</comment>
<evidence type="ECO:0000256" key="2">
    <source>
        <dbReference type="ARBA" id="ARBA00006679"/>
    </source>
</evidence>
<keyword evidence="6 7" id="KW-0472">Membrane</keyword>
<dbReference type="GO" id="GO:0005886">
    <property type="term" value="C:plasma membrane"/>
    <property type="evidence" value="ECO:0007669"/>
    <property type="project" value="UniProtKB-SubCell"/>
</dbReference>
<dbReference type="AlphaFoldDB" id="A0A5C5V273"/>
<feature type="transmembrane region" description="Helical" evidence="7">
    <location>
        <begin position="107"/>
        <end position="127"/>
    </location>
</feature>
<organism evidence="8 9">
    <name type="scientific">Blastopirellula retiformator</name>
    <dbReference type="NCBI Taxonomy" id="2527970"/>
    <lineage>
        <taxon>Bacteria</taxon>
        <taxon>Pseudomonadati</taxon>
        <taxon>Planctomycetota</taxon>
        <taxon>Planctomycetia</taxon>
        <taxon>Pirellulales</taxon>
        <taxon>Pirellulaceae</taxon>
        <taxon>Blastopirellula</taxon>
    </lineage>
</organism>
<reference evidence="8 9" key="1">
    <citation type="submission" date="2019-02" db="EMBL/GenBank/DDBJ databases">
        <title>Deep-cultivation of Planctomycetes and their phenomic and genomic characterization uncovers novel biology.</title>
        <authorList>
            <person name="Wiegand S."/>
            <person name="Jogler M."/>
            <person name="Boedeker C."/>
            <person name="Pinto D."/>
            <person name="Vollmers J."/>
            <person name="Rivas-Marin E."/>
            <person name="Kohn T."/>
            <person name="Peeters S.H."/>
            <person name="Heuer A."/>
            <person name="Rast P."/>
            <person name="Oberbeckmann S."/>
            <person name="Bunk B."/>
            <person name="Jeske O."/>
            <person name="Meyerdierks A."/>
            <person name="Storesund J.E."/>
            <person name="Kallscheuer N."/>
            <person name="Luecker S."/>
            <person name="Lage O.M."/>
            <person name="Pohl T."/>
            <person name="Merkel B.J."/>
            <person name="Hornburger P."/>
            <person name="Mueller R.-W."/>
            <person name="Bruemmer F."/>
            <person name="Labrenz M."/>
            <person name="Spormann A.M."/>
            <person name="Op Den Camp H."/>
            <person name="Overmann J."/>
            <person name="Amann R."/>
            <person name="Jetten M.S.M."/>
            <person name="Mascher T."/>
            <person name="Medema M.H."/>
            <person name="Devos D.P."/>
            <person name="Kaster A.-K."/>
            <person name="Ovreas L."/>
            <person name="Rohde M."/>
            <person name="Galperin M.Y."/>
            <person name="Jogler C."/>
        </authorList>
    </citation>
    <scope>NUCLEOTIDE SEQUENCE [LARGE SCALE GENOMIC DNA]</scope>
    <source>
        <strain evidence="8 9">Enr8</strain>
    </source>
</reference>
<dbReference type="PANTHER" id="PTHR33452">
    <property type="entry name" value="OXIDOREDUCTASE CATD-RELATED"/>
    <property type="match status" value="1"/>
</dbReference>
<dbReference type="EMBL" id="SJPF01000004">
    <property type="protein sequence ID" value="TWT32070.1"/>
    <property type="molecule type" value="Genomic_DNA"/>
</dbReference>
<evidence type="ECO:0000256" key="1">
    <source>
        <dbReference type="ARBA" id="ARBA00004651"/>
    </source>
</evidence>
<feature type="transmembrane region" description="Helical" evidence="7">
    <location>
        <begin position="46"/>
        <end position="63"/>
    </location>
</feature>
<evidence type="ECO:0000256" key="5">
    <source>
        <dbReference type="ARBA" id="ARBA00022989"/>
    </source>
</evidence>
<keyword evidence="5 7" id="KW-1133">Transmembrane helix</keyword>
<accession>A0A5C5V273</accession>
<proteinExistence type="inferred from homology"/>
<evidence type="ECO:0000256" key="3">
    <source>
        <dbReference type="ARBA" id="ARBA00022475"/>
    </source>
</evidence>
<keyword evidence="9" id="KW-1185">Reference proteome</keyword>
<dbReference type="InterPro" id="IPR051907">
    <property type="entry name" value="DoxX-like_oxidoreductase"/>
</dbReference>
<evidence type="ECO:0000313" key="9">
    <source>
        <dbReference type="Proteomes" id="UP000318878"/>
    </source>
</evidence>
<dbReference type="OrthoDB" id="9792760at2"/>
<gene>
    <name evidence="8" type="primary">yphA_2</name>
    <name evidence="8" type="ORF">Enr8_39960</name>
</gene>
<comment type="caution">
    <text evidence="8">The sequence shown here is derived from an EMBL/GenBank/DDBJ whole genome shotgun (WGS) entry which is preliminary data.</text>
</comment>
<feature type="transmembrane region" description="Helical" evidence="7">
    <location>
        <begin position="70"/>
        <end position="87"/>
    </location>
</feature>
<protein>
    <submittedName>
        <fullName evidence="8">Inner membrane protein YphA</fullName>
    </submittedName>
</protein>
<evidence type="ECO:0000256" key="7">
    <source>
        <dbReference type="SAM" id="Phobius"/>
    </source>
</evidence>
<dbReference type="RefSeq" id="WP_146434740.1">
    <property type="nucleotide sequence ID" value="NZ_SJPF01000004.1"/>
</dbReference>
<name>A0A5C5V273_9BACT</name>
<dbReference type="InterPro" id="IPR032808">
    <property type="entry name" value="DoxX"/>
</dbReference>
<dbReference type="PANTHER" id="PTHR33452:SF1">
    <property type="entry name" value="INNER MEMBRANE PROTEIN YPHA-RELATED"/>
    <property type="match status" value="1"/>
</dbReference>
<keyword evidence="4 7" id="KW-0812">Transmembrane</keyword>
<evidence type="ECO:0000256" key="6">
    <source>
        <dbReference type="ARBA" id="ARBA00023136"/>
    </source>
</evidence>
<dbReference type="Proteomes" id="UP000318878">
    <property type="component" value="Unassembled WGS sequence"/>
</dbReference>
<evidence type="ECO:0000313" key="8">
    <source>
        <dbReference type="EMBL" id="TWT32070.1"/>
    </source>
</evidence>
<evidence type="ECO:0000256" key="4">
    <source>
        <dbReference type="ARBA" id="ARBA00022692"/>
    </source>
</evidence>
<dbReference type="Pfam" id="PF07681">
    <property type="entry name" value="DoxX"/>
    <property type="match status" value="1"/>
</dbReference>
<sequence>MNRYLSLAGRIMIATIFFMSAVGNKIPNFSGVSQYMAAEGVPLPSVMLFGGIVFLIAGSLSVIAGYKTQIGAGLLLVFLIFATYFFHDFWTLEGEARQQQMIQFMKNLSLMGTMVFLMANGSGLLSIDDQSPKSTEETQP</sequence>
<keyword evidence="3" id="KW-1003">Cell membrane</keyword>
<comment type="similarity">
    <text evidence="2">Belongs to the DoxX family.</text>
</comment>
<feature type="transmembrane region" description="Helical" evidence="7">
    <location>
        <begin position="7"/>
        <end position="26"/>
    </location>
</feature>